<keyword evidence="2" id="KW-1185">Reference proteome</keyword>
<proteinExistence type="predicted"/>
<dbReference type="RefSeq" id="WP_330628041.1">
    <property type="nucleotide sequence ID" value="NZ_CP135447.1"/>
</dbReference>
<gene>
    <name evidence="1" type="ORF">RPE78_18525</name>
</gene>
<evidence type="ECO:0000313" key="1">
    <source>
        <dbReference type="EMBL" id="WRY35986.1"/>
    </source>
</evidence>
<dbReference type="Proteomes" id="UP001623290">
    <property type="component" value="Plasmid unnamed4"/>
</dbReference>
<reference evidence="1 2" key="1">
    <citation type="submission" date="2023-09" db="EMBL/GenBank/DDBJ databases">
        <title>Thioclava shenzhenensis sp. nov., a multidrug resistant bacteria-antagonizing species isolated from coastal seawater.</title>
        <authorList>
            <person name="Long M."/>
        </authorList>
    </citation>
    <scope>NUCLEOTIDE SEQUENCE [LARGE SCALE GENOMIC DNA]</scope>
    <source>
        <strain evidence="1 2">FTW29</strain>
        <plasmid evidence="1 2">unnamed4</plasmid>
    </source>
</reference>
<accession>A0ABZ1E7Y4</accession>
<sequence length="300" mass="33701">MHSVIEFWDGKDWENHVFRLLQDMHGPENIQPVPAKHKGDCGIDYFCVSKSIVYQCYACEEPIDVPTRAEKQRDKITTDIGKFCDPEKGAAMVLGTQKVKRWILVVPNHDSREVVAHANRKTEDVRLKRLAHADAEFQILVHDLTAFDPESIARRNAMRARIRPSFDAVTLEQIEHLAKTDSSLEGNLRRKLAARIADTTAMDDAINEALRASMESGNAIEALRQIAPEAYEHVERLKAERLRRLRGGAGGSGGDRLDSEINDLKAKLIEAVPNLDPGLAETVCFGSVSEWLMRCPLRLD</sequence>
<keyword evidence="1" id="KW-0614">Plasmid</keyword>
<name>A0ABZ1E7Y4_9RHOB</name>
<organism evidence="1 2">
    <name type="scientific">Thioclava litoralis</name>
    <dbReference type="NCBI Taxonomy" id="3076557"/>
    <lineage>
        <taxon>Bacteria</taxon>
        <taxon>Pseudomonadati</taxon>
        <taxon>Pseudomonadota</taxon>
        <taxon>Alphaproteobacteria</taxon>
        <taxon>Rhodobacterales</taxon>
        <taxon>Paracoccaceae</taxon>
        <taxon>Thioclava</taxon>
    </lineage>
</organism>
<protein>
    <submittedName>
        <fullName evidence="1">Uncharacterized protein</fullName>
    </submittedName>
</protein>
<evidence type="ECO:0000313" key="2">
    <source>
        <dbReference type="Proteomes" id="UP001623290"/>
    </source>
</evidence>
<geneLocation type="plasmid" evidence="1 2">
    <name>unnamed4</name>
</geneLocation>
<dbReference type="EMBL" id="CP135447">
    <property type="protein sequence ID" value="WRY35986.1"/>
    <property type="molecule type" value="Genomic_DNA"/>
</dbReference>